<organism evidence="1 2">
    <name type="scientific">Rhabditophanes sp. KR3021</name>
    <dbReference type="NCBI Taxonomy" id="114890"/>
    <lineage>
        <taxon>Eukaryota</taxon>
        <taxon>Metazoa</taxon>
        <taxon>Ecdysozoa</taxon>
        <taxon>Nematoda</taxon>
        <taxon>Chromadorea</taxon>
        <taxon>Rhabditida</taxon>
        <taxon>Tylenchina</taxon>
        <taxon>Panagrolaimomorpha</taxon>
        <taxon>Strongyloidoidea</taxon>
        <taxon>Alloionematidae</taxon>
        <taxon>Rhabditophanes</taxon>
    </lineage>
</organism>
<proteinExistence type="predicted"/>
<evidence type="ECO:0000313" key="1">
    <source>
        <dbReference type="Proteomes" id="UP000095286"/>
    </source>
</evidence>
<evidence type="ECO:0000313" key="2">
    <source>
        <dbReference type="WBParaSite" id="RSKR_0000439600.1"/>
    </source>
</evidence>
<reference evidence="2" key="1">
    <citation type="submission" date="2016-11" db="UniProtKB">
        <authorList>
            <consortium name="WormBaseParasite"/>
        </authorList>
    </citation>
    <scope>IDENTIFICATION</scope>
    <source>
        <strain evidence="2">KR3021</strain>
    </source>
</reference>
<accession>A0AC35TTR8</accession>
<dbReference type="Proteomes" id="UP000095286">
    <property type="component" value="Unplaced"/>
</dbReference>
<sequence>MSGSRLISTYQNRDETPDRLIGIKAECASKYTGWNKLNEVEDVIKCLKETSAENIVNSLREVEKDFVIKDIEELAEEVRAIPLMTGTTEQELMASISIVKNFDNGTKYVDKEFLKFYSVDICVEAHDDTYKAKHIVDEMRYFITAVRDPKNAIKNGAPAYVYNYEYIEKDTSALLIFDKYATTTEKRFMMWD</sequence>
<dbReference type="WBParaSite" id="RSKR_0000439600.1">
    <property type="protein sequence ID" value="RSKR_0000439600.1"/>
    <property type="gene ID" value="RSKR_0000439600"/>
</dbReference>
<protein>
    <submittedName>
        <fullName evidence="2">LUD_dom domain-containing protein</fullName>
    </submittedName>
</protein>
<name>A0AC35TTR8_9BILA</name>